<dbReference type="InterPro" id="IPR028096">
    <property type="entry name" value="EfeO_Cupredoxin"/>
</dbReference>
<dbReference type="Pfam" id="PF07732">
    <property type="entry name" value="Cu-oxidase_3"/>
    <property type="match status" value="1"/>
</dbReference>
<feature type="transmembrane region" description="Helical" evidence="14">
    <location>
        <begin position="206"/>
        <end position="224"/>
    </location>
</feature>
<evidence type="ECO:0000256" key="5">
    <source>
        <dbReference type="ARBA" id="ARBA00011882"/>
    </source>
</evidence>
<feature type="transmembrane region" description="Helical" evidence="14">
    <location>
        <begin position="89"/>
        <end position="112"/>
    </location>
</feature>
<dbReference type="InterPro" id="IPR011707">
    <property type="entry name" value="Cu-oxidase-like_N"/>
</dbReference>
<feature type="binding site" description="type 1 copper site" evidence="12">
    <location>
        <position position="663"/>
    </location>
    <ligand>
        <name>Cu cation</name>
        <dbReference type="ChEBI" id="CHEBI:23378"/>
        <label>1</label>
    </ligand>
</feature>
<feature type="domain" description="Plastocyanin-like" evidence="15">
    <location>
        <begin position="622"/>
        <end position="725"/>
    </location>
</feature>
<keyword evidence="14" id="KW-0472">Membrane</keyword>
<feature type="binding site" description="type 1 copper site" evidence="12">
    <location>
        <position position="856"/>
    </location>
    <ligand>
        <name>Cu cation</name>
        <dbReference type="ChEBI" id="CHEBI:23378"/>
        <label>1</label>
    </ligand>
</feature>
<dbReference type="InterPro" id="IPR045087">
    <property type="entry name" value="Cu-oxidase_fam"/>
</dbReference>
<dbReference type="SUPFAM" id="SSF49503">
    <property type="entry name" value="Cupredoxins"/>
    <property type="match status" value="3"/>
</dbReference>
<dbReference type="GO" id="GO:0050421">
    <property type="term" value="F:nitrite reductase (NO-forming) activity"/>
    <property type="evidence" value="ECO:0007669"/>
    <property type="project" value="UniProtKB-EC"/>
</dbReference>
<feature type="transmembrane region" description="Helical" evidence="14">
    <location>
        <begin position="65"/>
        <end position="83"/>
    </location>
</feature>
<dbReference type="EC" id="1.7.2.1" evidence="5"/>
<evidence type="ECO:0000259" key="15">
    <source>
        <dbReference type="Pfam" id="PF07732"/>
    </source>
</evidence>
<keyword evidence="14" id="KW-0812">Transmembrane</keyword>
<dbReference type="Gene3D" id="2.60.40.420">
    <property type="entry name" value="Cupredoxins - blue copper proteins"/>
    <property type="match status" value="3"/>
</dbReference>
<evidence type="ECO:0000256" key="11">
    <source>
        <dbReference type="ARBA" id="ARBA00049340"/>
    </source>
</evidence>
<feature type="transmembrane region" description="Helical" evidence="14">
    <location>
        <begin position="230"/>
        <end position="249"/>
    </location>
</feature>
<evidence type="ECO:0000256" key="14">
    <source>
        <dbReference type="SAM" id="Phobius"/>
    </source>
</evidence>
<feature type="region of interest" description="Disordered" evidence="13">
    <location>
        <begin position="399"/>
        <end position="418"/>
    </location>
</feature>
<dbReference type="GO" id="GO:0005507">
    <property type="term" value="F:copper ion binding"/>
    <property type="evidence" value="ECO:0007669"/>
    <property type="project" value="InterPro"/>
</dbReference>
<feature type="transmembrane region" description="Helical" evidence="14">
    <location>
        <begin position="296"/>
        <end position="318"/>
    </location>
</feature>
<evidence type="ECO:0000256" key="6">
    <source>
        <dbReference type="ARBA" id="ARBA00017290"/>
    </source>
</evidence>
<evidence type="ECO:0000256" key="2">
    <source>
        <dbReference type="ARBA" id="ARBA00001973"/>
    </source>
</evidence>
<keyword evidence="7 12" id="KW-0479">Metal-binding</keyword>
<dbReference type="CDD" id="cd11020">
    <property type="entry name" value="CuRO_1_CuNIR"/>
    <property type="match status" value="1"/>
</dbReference>
<evidence type="ECO:0000256" key="1">
    <source>
        <dbReference type="ARBA" id="ARBA00001960"/>
    </source>
</evidence>
<dbReference type="PRINTS" id="PR00695">
    <property type="entry name" value="CUNO2RDTASE"/>
</dbReference>
<organism evidence="17 18">
    <name type="scientific">Speluncibacter jeojiensis</name>
    <dbReference type="NCBI Taxonomy" id="2710754"/>
    <lineage>
        <taxon>Bacteria</taxon>
        <taxon>Bacillati</taxon>
        <taxon>Actinomycetota</taxon>
        <taxon>Actinomycetes</taxon>
        <taxon>Mycobacteriales</taxon>
        <taxon>Speluncibacteraceae</taxon>
        <taxon>Speluncibacter</taxon>
    </lineage>
</organism>
<keyword evidence="14" id="KW-1133">Transmembrane helix</keyword>
<comment type="similarity">
    <text evidence="3">Belongs to the multicopper oxidase family.</text>
</comment>
<evidence type="ECO:0000313" key="18">
    <source>
        <dbReference type="Proteomes" id="UP001152755"/>
    </source>
</evidence>
<feature type="compositionally biased region" description="Low complexity" evidence="13">
    <location>
        <begin position="399"/>
        <end position="409"/>
    </location>
</feature>
<feature type="domain" description="EfeO-type cupredoxin-like" evidence="16">
    <location>
        <begin position="458"/>
        <end position="522"/>
    </location>
</feature>
<feature type="transmembrane region" description="Helical" evidence="14">
    <location>
        <begin position="170"/>
        <end position="194"/>
    </location>
</feature>
<keyword evidence="10 12" id="KW-0186">Copper</keyword>
<proteinExistence type="inferred from homology"/>
<feature type="binding site" description="type 1 copper site" evidence="12">
    <location>
        <position position="703"/>
    </location>
    <ligand>
        <name>Cu cation</name>
        <dbReference type="ChEBI" id="CHEBI:23378"/>
        <label>1</label>
    </ligand>
</feature>
<evidence type="ECO:0000256" key="10">
    <source>
        <dbReference type="ARBA" id="ARBA00023008"/>
    </source>
</evidence>
<feature type="transmembrane region" description="Helical" evidence="14">
    <location>
        <begin position="423"/>
        <end position="444"/>
    </location>
</feature>
<dbReference type="InterPro" id="IPR008972">
    <property type="entry name" value="Cupredoxin"/>
</dbReference>
<evidence type="ECO:0000256" key="7">
    <source>
        <dbReference type="ARBA" id="ARBA00022723"/>
    </source>
</evidence>
<comment type="subunit">
    <text evidence="4">Homotrimer.</text>
</comment>
<dbReference type="PANTHER" id="PTHR11709:SF394">
    <property type="entry name" value="FI03373P-RELATED"/>
    <property type="match status" value="1"/>
</dbReference>
<comment type="cofactor">
    <cofactor evidence="2 12">
        <name>Cu(2+)</name>
        <dbReference type="ChEBI" id="CHEBI:29036"/>
    </cofactor>
</comment>
<dbReference type="RefSeq" id="WP_332519954.1">
    <property type="nucleotide sequence ID" value="NZ_JANRHA010000007.1"/>
</dbReference>
<dbReference type="Pfam" id="PF13473">
    <property type="entry name" value="Cupredoxin_1"/>
    <property type="match status" value="1"/>
</dbReference>
<evidence type="ECO:0000256" key="3">
    <source>
        <dbReference type="ARBA" id="ARBA00010609"/>
    </source>
</evidence>
<feature type="binding site" description="type 1 copper site" evidence="12">
    <location>
        <position position="711"/>
    </location>
    <ligand>
        <name>Cu cation</name>
        <dbReference type="ChEBI" id="CHEBI:23378"/>
        <label>1</label>
    </ligand>
</feature>
<comment type="caution">
    <text evidence="17">The sequence shown here is derived from an EMBL/GenBank/DDBJ whole genome shotgun (WGS) entry which is preliminary data.</text>
</comment>
<feature type="transmembrane region" description="Helical" evidence="14">
    <location>
        <begin position="261"/>
        <end position="284"/>
    </location>
</feature>
<dbReference type="EMBL" id="JANRHA010000007">
    <property type="protein sequence ID" value="MDG3015244.1"/>
    <property type="molecule type" value="Genomic_DNA"/>
</dbReference>
<name>A0A9X4RDX5_9ACTN</name>
<comment type="cofactor">
    <cofactor evidence="1 12">
        <name>Cu(+)</name>
        <dbReference type="ChEBI" id="CHEBI:49552"/>
    </cofactor>
</comment>
<evidence type="ECO:0000256" key="13">
    <source>
        <dbReference type="SAM" id="MobiDB-lite"/>
    </source>
</evidence>
<dbReference type="PANTHER" id="PTHR11709">
    <property type="entry name" value="MULTI-COPPER OXIDASE"/>
    <property type="match status" value="1"/>
</dbReference>
<dbReference type="CDD" id="cd04208">
    <property type="entry name" value="CuRO_2_CuNIR"/>
    <property type="match status" value="1"/>
</dbReference>
<feature type="transmembrane region" description="Helical" evidence="14">
    <location>
        <begin position="133"/>
        <end position="158"/>
    </location>
</feature>
<sequence>MPVRVWLMLLILAGFTHPWLPDSRWLLVHLFTLGAVTNSILVWSQTLAERFLGYHLPETARRPQLARIYTLNAGIVLTIVGMLGSVWPVTLAGAVVVGAMVAWHAIGLLMLIRRAQLHRAAQGEGRAEHAQSVWFFVASAALLPVGAGFGAALAYGFADPAQAGFLFTHQAMNILGFLGLAAAGVLTVLFPRLLGETDPSARRRPIALAVLLAGIGVLTGGALADLPDLAAAGVLIYLTGWLVVALPLLKVAVRRPPTGYAAASITAALLWLIGSLIALAVVLIDGPMEADRATLMTVPFLAGFAAQLLFGVMSHLLPTMMSDNPAVRAAGVNRMNRWWLWRVLVINVGLVIWLFPLASWIKVGVSALVMLAFILFLPIMISSAKAAMGVRRAMREGSGEAAPEGAAPVEPAPPAPQNRGQQVIAAMASLALVIAVGSALGGGAGGPVEDAAAGVAPTGQTTTVQVDALNMRFTPDSVTVPAGNRLVINVTNKDTMVHDLVLASGQSTGRLGPDQRATLEVAVVGKSIEGWCSIIGHRQQGMVFHVRTTGGGADANSPGQMAMGSMGPGMAGMSGAATGPVPDVDLMRQPPASFEARDPRLAPAPTGTVHKYTFDITEVPGDFAPGVQQIMWTYNGRPMGPTLRGKLGDTFEVTLVNHGTMGHSIDFHAGMVSPDEPMRTINPGESLVYTFTANHTGVWLYHCATAPMAVHIAAGMFGAVIIDPPDLAPVSAEYVMIQSEAYLGPQGGQPDADKVMADKPDLVMFNGYANQYVYRPLHAKVGDRIRIWVVDAGPNESLAFHVVGSQFDTVYKEGAYLLRPDNPLHGGSQVLDLGVAQGGFVEMQFTAPGTYTFLDHRMVAGDRGAMGKIVVS</sequence>
<dbReference type="InterPro" id="IPR001287">
    <property type="entry name" value="NO2-reductase_Cu"/>
</dbReference>
<protein>
    <recommendedName>
        <fullName evidence="6">Copper-containing nitrite reductase</fullName>
        <ecNumber evidence="5">1.7.2.1</ecNumber>
    </recommendedName>
</protein>
<evidence type="ECO:0000256" key="9">
    <source>
        <dbReference type="ARBA" id="ARBA00023002"/>
    </source>
</evidence>
<evidence type="ECO:0000256" key="8">
    <source>
        <dbReference type="ARBA" id="ARBA00022737"/>
    </source>
</evidence>
<comment type="catalytic activity">
    <reaction evidence="11">
        <text>nitric oxide + Fe(III)-[cytochrome c] + H2O = Fe(II)-[cytochrome c] + nitrite + 2 H(+)</text>
        <dbReference type="Rhea" id="RHEA:15233"/>
        <dbReference type="Rhea" id="RHEA-COMP:10350"/>
        <dbReference type="Rhea" id="RHEA-COMP:14399"/>
        <dbReference type="ChEBI" id="CHEBI:15377"/>
        <dbReference type="ChEBI" id="CHEBI:15378"/>
        <dbReference type="ChEBI" id="CHEBI:16301"/>
        <dbReference type="ChEBI" id="CHEBI:16480"/>
        <dbReference type="ChEBI" id="CHEBI:29033"/>
        <dbReference type="ChEBI" id="CHEBI:29034"/>
        <dbReference type="EC" id="1.7.2.1"/>
    </reaction>
</comment>
<evidence type="ECO:0000313" key="17">
    <source>
        <dbReference type="EMBL" id="MDG3015244.1"/>
    </source>
</evidence>
<feature type="transmembrane region" description="Helical" evidence="14">
    <location>
        <begin position="367"/>
        <end position="388"/>
    </location>
</feature>
<feature type="transmembrane region" description="Helical" evidence="14">
    <location>
        <begin position="26"/>
        <end position="44"/>
    </location>
</feature>
<dbReference type="AlphaFoldDB" id="A0A9X4RDX5"/>
<accession>A0A9X4RDX5</accession>
<feature type="binding site" description="type 1 copper site" evidence="12">
    <location>
        <position position="702"/>
    </location>
    <ligand>
        <name>Cu cation</name>
        <dbReference type="ChEBI" id="CHEBI:23378"/>
        <label>1</label>
    </ligand>
</feature>
<gene>
    <name evidence="17" type="ORF">NVS88_11850</name>
</gene>
<evidence type="ECO:0000256" key="4">
    <source>
        <dbReference type="ARBA" id="ARBA00011233"/>
    </source>
</evidence>
<feature type="binding site" description="type 1 copper site" evidence="12">
    <location>
        <position position="716"/>
    </location>
    <ligand>
        <name>Cu cation</name>
        <dbReference type="ChEBI" id="CHEBI:23378"/>
        <label>1</label>
    </ligand>
</feature>
<feature type="transmembrane region" description="Helical" evidence="14">
    <location>
        <begin position="339"/>
        <end position="361"/>
    </location>
</feature>
<feature type="binding site" description="type 1 copper site" evidence="12">
    <location>
        <position position="668"/>
    </location>
    <ligand>
        <name>Cu cation</name>
        <dbReference type="ChEBI" id="CHEBI:23378"/>
        <label>1</label>
    </ligand>
</feature>
<reference evidence="17" key="1">
    <citation type="submission" date="2022-08" db="EMBL/GenBank/DDBJ databases">
        <title>Genome analysis of Corynebacteriales strain.</title>
        <authorList>
            <person name="Lee S.D."/>
        </authorList>
    </citation>
    <scope>NUCLEOTIDE SEQUENCE</scope>
    <source>
        <strain evidence="17">D3-21</strain>
    </source>
</reference>
<evidence type="ECO:0000256" key="12">
    <source>
        <dbReference type="PIRSR" id="PIRSR601287-1"/>
    </source>
</evidence>
<keyword evidence="8" id="KW-0677">Repeat</keyword>
<keyword evidence="9" id="KW-0560">Oxidoreductase</keyword>
<dbReference type="Proteomes" id="UP001152755">
    <property type="component" value="Unassembled WGS sequence"/>
</dbReference>
<keyword evidence="18" id="KW-1185">Reference proteome</keyword>
<evidence type="ECO:0000259" key="16">
    <source>
        <dbReference type="Pfam" id="PF13473"/>
    </source>
</evidence>